<dbReference type="NCBIfam" id="TIGR00426">
    <property type="entry name" value="competence protein ComEA helix-hairpin-helix repeat region"/>
    <property type="match status" value="1"/>
</dbReference>
<comment type="caution">
    <text evidence="3">The sequence shown here is derived from an EMBL/GenBank/DDBJ whole genome shotgun (WGS) entry which is preliminary data.</text>
</comment>
<dbReference type="AlphaFoldDB" id="A0A091ASX6"/>
<organism evidence="3 4">
    <name type="scientific">Arenimonas metalli CF5-1</name>
    <dbReference type="NCBI Taxonomy" id="1384056"/>
    <lineage>
        <taxon>Bacteria</taxon>
        <taxon>Pseudomonadati</taxon>
        <taxon>Pseudomonadota</taxon>
        <taxon>Gammaproteobacteria</taxon>
        <taxon>Lysobacterales</taxon>
        <taxon>Lysobacteraceae</taxon>
        <taxon>Arenimonas</taxon>
    </lineage>
</organism>
<dbReference type="GO" id="GO:0015627">
    <property type="term" value="C:type II protein secretion system complex"/>
    <property type="evidence" value="ECO:0007669"/>
    <property type="project" value="TreeGrafter"/>
</dbReference>
<dbReference type="PANTHER" id="PTHR21180">
    <property type="entry name" value="ENDONUCLEASE/EXONUCLEASE/PHOSPHATASE FAMILY DOMAIN-CONTAINING PROTEIN 1"/>
    <property type="match status" value="1"/>
</dbReference>
<dbReference type="PATRIC" id="fig|1384056.3.peg.2489"/>
<accession>A0A091ASX6</accession>
<keyword evidence="2" id="KW-0732">Signal</keyword>
<evidence type="ECO:0008006" key="5">
    <source>
        <dbReference type="Google" id="ProtNLM"/>
    </source>
</evidence>
<evidence type="ECO:0000256" key="2">
    <source>
        <dbReference type="SAM" id="SignalP"/>
    </source>
</evidence>
<feature type="signal peptide" evidence="2">
    <location>
        <begin position="1"/>
        <end position="23"/>
    </location>
</feature>
<dbReference type="eggNOG" id="COG1555">
    <property type="taxonomic scope" value="Bacteria"/>
</dbReference>
<dbReference type="InterPro" id="IPR010994">
    <property type="entry name" value="RuvA_2-like"/>
</dbReference>
<dbReference type="GO" id="GO:0015628">
    <property type="term" value="P:protein secretion by the type II secretion system"/>
    <property type="evidence" value="ECO:0007669"/>
    <property type="project" value="TreeGrafter"/>
</dbReference>
<keyword evidence="4" id="KW-1185">Reference proteome</keyword>
<dbReference type="InterPro" id="IPR051675">
    <property type="entry name" value="Endo/Exo/Phosphatase_dom_1"/>
</dbReference>
<dbReference type="STRING" id="1384056.N787_04830"/>
<evidence type="ECO:0000256" key="1">
    <source>
        <dbReference type="SAM" id="MobiDB-lite"/>
    </source>
</evidence>
<dbReference type="SUPFAM" id="SSF47781">
    <property type="entry name" value="RuvA domain 2-like"/>
    <property type="match status" value="1"/>
</dbReference>
<dbReference type="Proteomes" id="UP000029393">
    <property type="component" value="Unassembled WGS sequence"/>
</dbReference>
<dbReference type="OrthoDB" id="7510573at2"/>
<dbReference type="InterPro" id="IPR004509">
    <property type="entry name" value="Competence_ComEA_HhH"/>
</dbReference>
<evidence type="ECO:0000313" key="4">
    <source>
        <dbReference type="Proteomes" id="UP000029393"/>
    </source>
</evidence>
<dbReference type="Pfam" id="PF12836">
    <property type="entry name" value="HHH_3"/>
    <property type="match status" value="1"/>
</dbReference>
<dbReference type="EMBL" id="AVCK01000055">
    <property type="protein sequence ID" value="KFN42099.1"/>
    <property type="molecule type" value="Genomic_DNA"/>
</dbReference>
<feature type="chain" id="PRO_5001870514" description="Competence protein ComEA" evidence="2">
    <location>
        <begin position="24"/>
        <end position="113"/>
    </location>
</feature>
<name>A0A091ASX6_9GAMM</name>
<dbReference type="Gene3D" id="1.10.150.280">
    <property type="entry name" value="AF1531-like domain"/>
    <property type="match status" value="1"/>
</dbReference>
<evidence type="ECO:0000313" key="3">
    <source>
        <dbReference type="EMBL" id="KFN42099.1"/>
    </source>
</evidence>
<reference evidence="3 4" key="1">
    <citation type="submission" date="2013-09" db="EMBL/GenBank/DDBJ databases">
        <title>Genome sequencing of Arenimonas metalli.</title>
        <authorList>
            <person name="Chen F."/>
            <person name="Wang G."/>
        </authorList>
    </citation>
    <scope>NUCLEOTIDE SEQUENCE [LARGE SCALE GENOMIC DNA]</scope>
    <source>
        <strain evidence="3 4">CF5-1</strain>
    </source>
</reference>
<gene>
    <name evidence="3" type="ORF">N787_04830</name>
</gene>
<protein>
    <recommendedName>
        <fullName evidence="5">Competence protein ComEA</fullName>
    </recommendedName>
</protein>
<dbReference type="RefSeq" id="WP_034214806.1">
    <property type="nucleotide sequence ID" value="NZ_AVCK01000055.1"/>
</dbReference>
<proteinExistence type="predicted"/>
<feature type="region of interest" description="Disordered" evidence="1">
    <location>
        <begin position="90"/>
        <end position="113"/>
    </location>
</feature>
<sequence>MRKSISLLSTLLLSALLAGAAHAAEKVDINSADAATLDRVLDGVGPSKAEAIVAHRKQHGAFRSADELAEVKGIGLSTIEANRDRITVGAGAAGAKAPPAEDAAPKSPAPAGG</sequence>
<dbReference type="PANTHER" id="PTHR21180:SF32">
    <property type="entry name" value="ENDONUCLEASE_EXONUCLEASE_PHOSPHATASE FAMILY DOMAIN-CONTAINING PROTEIN 1"/>
    <property type="match status" value="1"/>
</dbReference>